<protein>
    <recommendedName>
        <fullName evidence="9">Protein kinase domain-containing protein</fullName>
    </recommendedName>
</protein>
<dbReference type="Proteomes" id="UP001147695">
    <property type="component" value="Unassembled WGS sequence"/>
</dbReference>
<keyword evidence="12" id="KW-1185">Reference proteome</keyword>
<dbReference type="SMART" id="SM00220">
    <property type="entry name" value="S_TKc"/>
    <property type="match status" value="1"/>
</dbReference>
<dbReference type="Proteomes" id="UP001148299">
    <property type="component" value="Unassembled WGS sequence"/>
</dbReference>
<evidence type="ECO:0000259" key="9">
    <source>
        <dbReference type="PROSITE" id="PS50011"/>
    </source>
</evidence>
<dbReference type="GO" id="GO:0004674">
    <property type="term" value="F:protein serine/threonine kinase activity"/>
    <property type="evidence" value="ECO:0007669"/>
    <property type="project" value="UniProtKB-KW"/>
</dbReference>
<feature type="domain" description="Protein kinase" evidence="9">
    <location>
        <begin position="14"/>
        <end position="302"/>
    </location>
</feature>
<accession>A0A9W9UR76</accession>
<dbReference type="AlphaFoldDB" id="A0A9W9UR76"/>
<evidence type="ECO:0000256" key="8">
    <source>
        <dbReference type="SAM" id="MobiDB-lite"/>
    </source>
</evidence>
<keyword evidence="5 6" id="KW-0067">ATP-binding</keyword>
<dbReference type="FunFam" id="3.30.200.20:FF:000315">
    <property type="entry name" value="Calcium-dependent protein kinase 3"/>
    <property type="match status" value="1"/>
</dbReference>
<dbReference type="PROSITE" id="PS00108">
    <property type="entry name" value="PROTEIN_KINASE_ST"/>
    <property type="match status" value="1"/>
</dbReference>
<dbReference type="PROSITE" id="PS50011">
    <property type="entry name" value="PROTEIN_KINASE_DOM"/>
    <property type="match status" value="1"/>
</dbReference>
<keyword evidence="2" id="KW-0808">Transferase</keyword>
<keyword evidence="1 7" id="KW-0723">Serine/threonine-protein kinase</keyword>
<dbReference type="InterPro" id="IPR017441">
    <property type="entry name" value="Protein_kinase_ATP_BS"/>
</dbReference>
<dbReference type="InterPro" id="IPR000719">
    <property type="entry name" value="Prot_kinase_dom"/>
</dbReference>
<dbReference type="SUPFAM" id="SSF56112">
    <property type="entry name" value="Protein kinase-like (PK-like)"/>
    <property type="match status" value="1"/>
</dbReference>
<feature type="region of interest" description="Disordered" evidence="8">
    <location>
        <begin position="306"/>
        <end position="349"/>
    </location>
</feature>
<evidence type="ECO:0000256" key="3">
    <source>
        <dbReference type="ARBA" id="ARBA00022741"/>
    </source>
</evidence>
<evidence type="ECO:0000256" key="7">
    <source>
        <dbReference type="RuleBase" id="RU000304"/>
    </source>
</evidence>
<feature type="region of interest" description="Disordered" evidence="8">
    <location>
        <begin position="393"/>
        <end position="458"/>
    </location>
</feature>
<evidence type="ECO:0000256" key="6">
    <source>
        <dbReference type="PROSITE-ProRule" id="PRU10141"/>
    </source>
</evidence>
<keyword evidence="3 6" id="KW-0547">Nucleotide-binding</keyword>
<evidence type="ECO:0000313" key="12">
    <source>
        <dbReference type="Proteomes" id="UP001148299"/>
    </source>
</evidence>
<reference evidence="11" key="1">
    <citation type="submission" date="2022-12" db="EMBL/GenBank/DDBJ databases">
        <authorList>
            <person name="Petersen C."/>
        </authorList>
    </citation>
    <scope>NUCLEOTIDE SEQUENCE</scope>
    <source>
        <strain evidence="10">IBT 35673</strain>
        <strain evidence="11">IBT 35675</strain>
    </source>
</reference>
<dbReference type="Gene3D" id="1.10.510.10">
    <property type="entry name" value="Transferase(Phosphotransferase) domain 1"/>
    <property type="match status" value="1"/>
</dbReference>
<dbReference type="PROSITE" id="PS00107">
    <property type="entry name" value="PROTEIN_KINASE_ATP"/>
    <property type="match status" value="1"/>
</dbReference>
<dbReference type="InterPro" id="IPR011009">
    <property type="entry name" value="Kinase-like_dom_sf"/>
</dbReference>
<dbReference type="GO" id="GO:0005524">
    <property type="term" value="F:ATP binding"/>
    <property type="evidence" value="ECO:0007669"/>
    <property type="project" value="UniProtKB-UniRule"/>
</dbReference>
<dbReference type="EMBL" id="JAPZBR010000004">
    <property type="protein sequence ID" value="KAJ5354533.1"/>
    <property type="molecule type" value="Genomic_DNA"/>
</dbReference>
<dbReference type="Gene3D" id="3.30.200.20">
    <property type="entry name" value="Phosphorylase Kinase, domain 1"/>
    <property type="match status" value="1"/>
</dbReference>
<feature type="binding site" evidence="6">
    <location>
        <position position="44"/>
    </location>
    <ligand>
        <name>ATP</name>
        <dbReference type="ChEBI" id="CHEBI:30616"/>
    </ligand>
</feature>
<organism evidence="11 12">
    <name type="scientific">Penicillium brevicompactum</name>
    <dbReference type="NCBI Taxonomy" id="5074"/>
    <lineage>
        <taxon>Eukaryota</taxon>
        <taxon>Fungi</taxon>
        <taxon>Dikarya</taxon>
        <taxon>Ascomycota</taxon>
        <taxon>Pezizomycotina</taxon>
        <taxon>Eurotiomycetes</taxon>
        <taxon>Eurotiomycetidae</taxon>
        <taxon>Eurotiales</taxon>
        <taxon>Aspergillaceae</taxon>
        <taxon>Penicillium</taxon>
    </lineage>
</organism>
<evidence type="ECO:0000256" key="4">
    <source>
        <dbReference type="ARBA" id="ARBA00022777"/>
    </source>
</evidence>
<dbReference type="Pfam" id="PF00069">
    <property type="entry name" value="Pkinase"/>
    <property type="match status" value="1"/>
</dbReference>
<dbReference type="PANTHER" id="PTHR24347">
    <property type="entry name" value="SERINE/THREONINE-PROTEIN KINASE"/>
    <property type="match status" value="1"/>
</dbReference>
<evidence type="ECO:0000256" key="1">
    <source>
        <dbReference type="ARBA" id="ARBA00022527"/>
    </source>
</evidence>
<evidence type="ECO:0000256" key="5">
    <source>
        <dbReference type="ARBA" id="ARBA00022840"/>
    </source>
</evidence>
<comment type="caution">
    <text evidence="11">The sequence shown here is derived from an EMBL/GenBank/DDBJ whole genome shotgun (WGS) entry which is preliminary data.</text>
</comment>
<gene>
    <name evidence="10" type="ORF">N7452_010183</name>
    <name evidence="11" type="ORF">N7541_005577</name>
</gene>
<dbReference type="InterPro" id="IPR008271">
    <property type="entry name" value="Ser/Thr_kinase_AS"/>
</dbReference>
<dbReference type="EMBL" id="JAPZBQ010000005">
    <property type="protein sequence ID" value="KAJ5329793.1"/>
    <property type="molecule type" value="Genomic_DNA"/>
</dbReference>
<feature type="compositionally biased region" description="Polar residues" evidence="8">
    <location>
        <begin position="307"/>
        <end position="336"/>
    </location>
</feature>
<sequence>MAEDMPTFPGLDRWHLLCHIGKGAFSEVFRAQDTQASHDEVAIKIMRKREMNSQQNISMCKEIEIMRQMDHPNLIQLIDTIDTDEYCYIIMELCTGGELFNQVVKLTYLSEDLSRHVILQVARAVQYLHQTLGIVHRDIKPENILFHSIPLLPSKVPKKPQPGEEKKMDEGDFVHGVGSGGIGTVKLGDFGFSKKILGNLTATPCGTMGYAAPEIVDDQKYSTGVDMWALGCVLFALLAGYPPFYDPNIKILMKRVTKGQFHFDSPWWDNISDTAKDLVRNLLTVDPAKRYTIDDFMAHPWIREASQPDQSKQEPTQQSSSLEVPSQLKQQPSAGSDGSEPNPLPSPASLAIRGQVECRTPDVMNVAEIFDVAFSVHQIEDERRRQERIMGKLSSTNSADKQMSQLSLSGPKGVNRLSFMVEPTSPEQNSRNKHTKQSELNLDQSALLEKRRTRQQNI</sequence>
<keyword evidence="4" id="KW-0418">Kinase</keyword>
<reference evidence="11" key="2">
    <citation type="journal article" date="2023" name="IMA Fungus">
        <title>Comparative genomic study of the Penicillium genus elucidates a diverse pangenome and 15 lateral gene transfer events.</title>
        <authorList>
            <person name="Petersen C."/>
            <person name="Sorensen T."/>
            <person name="Nielsen M.R."/>
            <person name="Sondergaard T.E."/>
            <person name="Sorensen J.L."/>
            <person name="Fitzpatrick D.A."/>
            <person name="Frisvad J.C."/>
            <person name="Nielsen K.L."/>
        </authorList>
    </citation>
    <scope>NUCLEOTIDE SEQUENCE</scope>
    <source>
        <strain evidence="10">IBT 35673</strain>
        <strain evidence="11">IBT 35675</strain>
    </source>
</reference>
<proteinExistence type="inferred from homology"/>
<evidence type="ECO:0000256" key="2">
    <source>
        <dbReference type="ARBA" id="ARBA00022679"/>
    </source>
</evidence>
<name>A0A9W9UR76_PENBR</name>
<evidence type="ECO:0000313" key="10">
    <source>
        <dbReference type="EMBL" id="KAJ5329793.1"/>
    </source>
</evidence>
<evidence type="ECO:0000313" key="11">
    <source>
        <dbReference type="EMBL" id="KAJ5354533.1"/>
    </source>
</evidence>
<comment type="similarity">
    <text evidence="7">Belongs to the protein kinase superfamily.</text>
</comment>
<feature type="compositionally biased region" description="Polar residues" evidence="8">
    <location>
        <begin position="393"/>
        <end position="408"/>
    </location>
</feature>